<geneLocation type="plasmid" evidence="1 2">
    <name>unnamed</name>
</geneLocation>
<gene>
    <name evidence="1" type="ORF">DVR09_16200</name>
</gene>
<reference evidence="1 2" key="1">
    <citation type="submission" date="2018-07" db="EMBL/GenBank/DDBJ databases">
        <title>Genome sequence of Erythrobacter strain YH-07, an antagonistic bacterium isolated from Yellow Sea.</title>
        <authorList>
            <person name="Tang T."/>
            <person name="Liu Q."/>
            <person name="Sun X."/>
        </authorList>
    </citation>
    <scope>NUCLEOTIDE SEQUENCE [LARGE SCALE GENOMIC DNA]</scope>
    <source>
        <strain evidence="1 2">YH-07</strain>
        <plasmid evidence="1 2">unnamed</plasmid>
    </source>
</reference>
<keyword evidence="1" id="KW-0614">Plasmid</keyword>
<sequence length="149" mass="16835">MNQREKIHIAVLRAGEPVSISQEHRDIYIDAAMHGREYAAQRAGLSTGRISQIIVNADKRYAIESFRKGFPYPREWEIDTCFELPVASRAIMKNCGLKTLGEIQSAVESGDLDLAKRKFLGRSIPMLTTIRANPIIQLLDEHFALETTH</sequence>
<evidence type="ECO:0000313" key="1">
    <source>
        <dbReference type="EMBL" id="AXK43995.1"/>
    </source>
</evidence>
<dbReference type="RefSeq" id="WP_115418308.1">
    <property type="nucleotide sequence ID" value="NZ_CP031358.1"/>
</dbReference>
<proteinExistence type="predicted"/>
<dbReference type="AlphaFoldDB" id="A0A345YJ93"/>
<dbReference type="KEGG" id="err:DVR09_16200"/>
<name>A0A345YJ93_9SPHN</name>
<keyword evidence="2" id="KW-1185">Reference proteome</keyword>
<organism evidence="1 2">
    <name type="scientific">Erythrobacter aureus</name>
    <dbReference type="NCBI Taxonomy" id="2182384"/>
    <lineage>
        <taxon>Bacteria</taxon>
        <taxon>Pseudomonadati</taxon>
        <taxon>Pseudomonadota</taxon>
        <taxon>Alphaproteobacteria</taxon>
        <taxon>Sphingomonadales</taxon>
        <taxon>Erythrobacteraceae</taxon>
        <taxon>Erythrobacter/Porphyrobacter group</taxon>
        <taxon>Erythrobacter</taxon>
    </lineage>
</organism>
<accession>A0A345YJ93</accession>
<dbReference type="Proteomes" id="UP000254508">
    <property type="component" value="Plasmid unnamed"/>
</dbReference>
<dbReference type="EMBL" id="CP031358">
    <property type="protein sequence ID" value="AXK43995.1"/>
    <property type="molecule type" value="Genomic_DNA"/>
</dbReference>
<protein>
    <submittedName>
        <fullName evidence="1">Uncharacterized protein</fullName>
    </submittedName>
</protein>
<evidence type="ECO:0000313" key="2">
    <source>
        <dbReference type="Proteomes" id="UP000254508"/>
    </source>
</evidence>